<organism evidence="1 2">
    <name type="scientific">Bimuria novae-zelandiae CBS 107.79</name>
    <dbReference type="NCBI Taxonomy" id="1447943"/>
    <lineage>
        <taxon>Eukaryota</taxon>
        <taxon>Fungi</taxon>
        <taxon>Dikarya</taxon>
        <taxon>Ascomycota</taxon>
        <taxon>Pezizomycotina</taxon>
        <taxon>Dothideomycetes</taxon>
        <taxon>Pleosporomycetidae</taxon>
        <taxon>Pleosporales</taxon>
        <taxon>Massarineae</taxon>
        <taxon>Didymosphaeriaceae</taxon>
        <taxon>Bimuria</taxon>
    </lineage>
</organism>
<proteinExistence type="predicted"/>
<reference evidence="1" key="1">
    <citation type="journal article" date="2020" name="Stud. Mycol.">
        <title>101 Dothideomycetes genomes: a test case for predicting lifestyles and emergence of pathogens.</title>
        <authorList>
            <person name="Haridas S."/>
            <person name="Albert R."/>
            <person name="Binder M."/>
            <person name="Bloem J."/>
            <person name="Labutti K."/>
            <person name="Salamov A."/>
            <person name="Andreopoulos B."/>
            <person name="Baker S."/>
            <person name="Barry K."/>
            <person name="Bills G."/>
            <person name="Bluhm B."/>
            <person name="Cannon C."/>
            <person name="Castanera R."/>
            <person name="Culley D."/>
            <person name="Daum C."/>
            <person name="Ezra D."/>
            <person name="Gonzalez J."/>
            <person name="Henrissat B."/>
            <person name="Kuo A."/>
            <person name="Liang C."/>
            <person name="Lipzen A."/>
            <person name="Lutzoni F."/>
            <person name="Magnuson J."/>
            <person name="Mondo S."/>
            <person name="Nolan M."/>
            <person name="Ohm R."/>
            <person name="Pangilinan J."/>
            <person name="Park H.-J."/>
            <person name="Ramirez L."/>
            <person name="Alfaro M."/>
            <person name="Sun H."/>
            <person name="Tritt A."/>
            <person name="Yoshinaga Y."/>
            <person name="Zwiers L.-H."/>
            <person name="Turgeon B."/>
            <person name="Goodwin S."/>
            <person name="Spatafora J."/>
            <person name="Crous P."/>
            <person name="Grigoriev I."/>
        </authorList>
    </citation>
    <scope>NUCLEOTIDE SEQUENCE</scope>
    <source>
        <strain evidence="1">CBS 107.79</strain>
    </source>
</reference>
<name>A0A6A5VRU1_9PLEO</name>
<accession>A0A6A5VRU1</accession>
<dbReference type="EMBL" id="ML976668">
    <property type="protein sequence ID" value="KAF1975977.1"/>
    <property type="molecule type" value="Genomic_DNA"/>
</dbReference>
<evidence type="ECO:0000313" key="1">
    <source>
        <dbReference type="EMBL" id="KAF1975977.1"/>
    </source>
</evidence>
<protein>
    <submittedName>
        <fullName evidence="1">Uncharacterized protein</fullName>
    </submittedName>
</protein>
<gene>
    <name evidence="1" type="ORF">BU23DRAFT_566176</name>
</gene>
<dbReference type="AlphaFoldDB" id="A0A6A5VRU1"/>
<sequence>MIPTEKKEPRYMVGKAPTGHCSYFFQLASSVPWEFGYALWSPNSPNYIVFIPATAGLFSQKPTSLSLSPSTFLPVSLRSTSPCDRPIDKPLISTEASPSLASLSNSIFVDYTLGGKGWLY</sequence>
<keyword evidence="2" id="KW-1185">Reference proteome</keyword>
<dbReference type="Proteomes" id="UP000800036">
    <property type="component" value="Unassembled WGS sequence"/>
</dbReference>
<evidence type="ECO:0000313" key="2">
    <source>
        <dbReference type="Proteomes" id="UP000800036"/>
    </source>
</evidence>